<comment type="caution">
    <text evidence="2">The sequence shown here is derived from an EMBL/GenBank/DDBJ whole genome shotgun (WGS) entry which is preliminary data.</text>
</comment>
<dbReference type="EMBL" id="BGZK01000169">
    <property type="protein sequence ID" value="GBP25157.1"/>
    <property type="molecule type" value="Genomic_DNA"/>
</dbReference>
<dbReference type="AlphaFoldDB" id="A0A4C1UGB3"/>
<dbReference type="GO" id="GO:0051793">
    <property type="term" value="P:medium-chain fatty acid catabolic process"/>
    <property type="evidence" value="ECO:0007669"/>
    <property type="project" value="TreeGrafter"/>
</dbReference>
<proteinExistence type="inferred from homology"/>
<sequence>MTTGSECIERPVLNALLSWHMARNLRNTLHAHPPLRHGPWDWDGVRRARSVRQFDAAFTTKHFGFADVDAYYRAASLHDKLGSVRVPLLCLCAADDPFQPAEALPEAEAAVAPRVALLVTARGGHIGFMEGLRPTAGPSRSQYMARLVEQYFSALLARPELLHTPKPH</sequence>
<evidence type="ECO:0000313" key="3">
    <source>
        <dbReference type="Proteomes" id="UP000299102"/>
    </source>
</evidence>
<keyword evidence="3" id="KW-1185">Reference proteome</keyword>
<gene>
    <name evidence="2" type="ORF">EVAR_19640_1</name>
</gene>
<organism evidence="2 3">
    <name type="scientific">Eumeta variegata</name>
    <name type="common">Bagworm moth</name>
    <name type="synonym">Eumeta japonica</name>
    <dbReference type="NCBI Taxonomy" id="151549"/>
    <lineage>
        <taxon>Eukaryota</taxon>
        <taxon>Metazoa</taxon>
        <taxon>Ecdysozoa</taxon>
        <taxon>Arthropoda</taxon>
        <taxon>Hexapoda</taxon>
        <taxon>Insecta</taxon>
        <taxon>Pterygota</taxon>
        <taxon>Neoptera</taxon>
        <taxon>Endopterygota</taxon>
        <taxon>Lepidoptera</taxon>
        <taxon>Glossata</taxon>
        <taxon>Ditrysia</taxon>
        <taxon>Tineoidea</taxon>
        <taxon>Psychidae</taxon>
        <taxon>Oiketicinae</taxon>
        <taxon>Eumeta</taxon>
    </lineage>
</organism>
<dbReference type="STRING" id="151549.A0A4C1UGB3"/>
<dbReference type="SUPFAM" id="SSF53474">
    <property type="entry name" value="alpha/beta-Hydrolases"/>
    <property type="match status" value="1"/>
</dbReference>
<dbReference type="PANTHER" id="PTHR10794">
    <property type="entry name" value="ABHYDROLASE DOMAIN-CONTAINING PROTEIN"/>
    <property type="match status" value="1"/>
</dbReference>
<dbReference type="Gene3D" id="3.40.50.1820">
    <property type="entry name" value="alpha/beta hydrolase"/>
    <property type="match status" value="1"/>
</dbReference>
<evidence type="ECO:0000313" key="2">
    <source>
        <dbReference type="EMBL" id="GBP25157.1"/>
    </source>
</evidence>
<dbReference type="OrthoDB" id="247542at2759"/>
<name>A0A4C1UGB3_EUMVA</name>
<accession>A0A4C1UGB3</accession>
<dbReference type="InterPro" id="IPR050960">
    <property type="entry name" value="AB_hydrolase_4_sf"/>
</dbReference>
<dbReference type="InterPro" id="IPR029058">
    <property type="entry name" value="AB_hydrolase_fold"/>
</dbReference>
<dbReference type="PANTHER" id="PTHR10794:SF63">
    <property type="entry name" value="ALPHA_BETA HYDROLASE 1, ISOFORM A"/>
    <property type="match status" value="1"/>
</dbReference>
<dbReference type="GO" id="GO:0051792">
    <property type="term" value="P:medium-chain fatty acid biosynthetic process"/>
    <property type="evidence" value="ECO:0007669"/>
    <property type="project" value="TreeGrafter"/>
</dbReference>
<dbReference type="GO" id="GO:0047372">
    <property type="term" value="F:monoacylglycerol lipase activity"/>
    <property type="evidence" value="ECO:0007669"/>
    <property type="project" value="TreeGrafter"/>
</dbReference>
<evidence type="ECO:0000256" key="1">
    <source>
        <dbReference type="ARBA" id="ARBA00010884"/>
    </source>
</evidence>
<comment type="similarity">
    <text evidence="1">Belongs to the AB hydrolase superfamily. AB hydrolase 4 family.</text>
</comment>
<dbReference type="Proteomes" id="UP000299102">
    <property type="component" value="Unassembled WGS sequence"/>
</dbReference>
<evidence type="ECO:0008006" key="4">
    <source>
        <dbReference type="Google" id="ProtNLM"/>
    </source>
</evidence>
<protein>
    <recommendedName>
        <fullName evidence="4">Phospholipase ABHD3</fullName>
    </recommendedName>
</protein>
<dbReference type="GO" id="GO:0008126">
    <property type="term" value="F:acetylesterase activity"/>
    <property type="evidence" value="ECO:0007669"/>
    <property type="project" value="TreeGrafter"/>
</dbReference>
<reference evidence="2 3" key="1">
    <citation type="journal article" date="2019" name="Commun. Biol.">
        <title>The bagworm genome reveals a unique fibroin gene that provides high tensile strength.</title>
        <authorList>
            <person name="Kono N."/>
            <person name="Nakamura H."/>
            <person name="Ohtoshi R."/>
            <person name="Tomita M."/>
            <person name="Numata K."/>
            <person name="Arakawa K."/>
        </authorList>
    </citation>
    <scope>NUCLEOTIDE SEQUENCE [LARGE SCALE GENOMIC DNA]</scope>
</reference>